<evidence type="ECO:0000313" key="7">
    <source>
        <dbReference type="EMBL" id="MBB6481143.1"/>
    </source>
</evidence>
<accession>A0A841RB38</accession>
<proteinExistence type="inferred from homology"/>
<evidence type="ECO:0000256" key="2">
    <source>
        <dbReference type="ARBA" id="ARBA00022980"/>
    </source>
</evidence>
<dbReference type="GO" id="GO:0003723">
    <property type="term" value="F:RNA binding"/>
    <property type="evidence" value="ECO:0007669"/>
    <property type="project" value="TreeGrafter"/>
</dbReference>
<evidence type="ECO:0000256" key="4">
    <source>
        <dbReference type="ARBA" id="ARBA00035259"/>
    </source>
</evidence>
<evidence type="ECO:0000256" key="3">
    <source>
        <dbReference type="ARBA" id="ARBA00023274"/>
    </source>
</evidence>
<comment type="similarity">
    <text evidence="1 5 6">Belongs to the universal ribosomal protein uS9 family.</text>
</comment>
<keyword evidence="3 5" id="KW-0687">Ribonucleoprotein</keyword>
<dbReference type="InterPro" id="IPR023035">
    <property type="entry name" value="Ribosomal_uS9_bac/plastid"/>
</dbReference>
<evidence type="ECO:0000256" key="6">
    <source>
        <dbReference type="RuleBase" id="RU003815"/>
    </source>
</evidence>
<dbReference type="GO" id="GO:0003735">
    <property type="term" value="F:structural constituent of ribosome"/>
    <property type="evidence" value="ECO:0007669"/>
    <property type="project" value="InterPro"/>
</dbReference>
<organism evidence="7 8">
    <name type="scientific">Spirochaeta isovalerica</name>
    <dbReference type="NCBI Taxonomy" id="150"/>
    <lineage>
        <taxon>Bacteria</taxon>
        <taxon>Pseudomonadati</taxon>
        <taxon>Spirochaetota</taxon>
        <taxon>Spirochaetia</taxon>
        <taxon>Spirochaetales</taxon>
        <taxon>Spirochaetaceae</taxon>
        <taxon>Spirochaeta</taxon>
    </lineage>
</organism>
<dbReference type="GO" id="GO:0006412">
    <property type="term" value="P:translation"/>
    <property type="evidence" value="ECO:0007669"/>
    <property type="project" value="UniProtKB-UniRule"/>
</dbReference>
<dbReference type="PROSITE" id="PS00360">
    <property type="entry name" value="RIBOSOMAL_S9"/>
    <property type="match status" value="1"/>
</dbReference>
<evidence type="ECO:0000256" key="1">
    <source>
        <dbReference type="ARBA" id="ARBA00005251"/>
    </source>
</evidence>
<evidence type="ECO:0000313" key="8">
    <source>
        <dbReference type="Proteomes" id="UP000587760"/>
    </source>
</evidence>
<protein>
    <recommendedName>
        <fullName evidence="4 5">Small ribosomal subunit protein uS9</fullName>
    </recommendedName>
</protein>
<dbReference type="InterPro" id="IPR020568">
    <property type="entry name" value="Ribosomal_Su5_D2-typ_SF"/>
</dbReference>
<dbReference type="SUPFAM" id="SSF54211">
    <property type="entry name" value="Ribosomal protein S5 domain 2-like"/>
    <property type="match status" value="1"/>
</dbReference>
<dbReference type="EMBL" id="JACHGJ010000005">
    <property type="protein sequence ID" value="MBB6481143.1"/>
    <property type="molecule type" value="Genomic_DNA"/>
</dbReference>
<dbReference type="HAMAP" id="MF_00532_B">
    <property type="entry name" value="Ribosomal_uS9_B"/>
    <property type="match status" value="1"/>
</dbReference>
<dbReference type="RefSeq" id="WP_184747387.1">
    <property type="nucleotide sequence ID" value="NZ_JACHGJ010000005.1"/>
</dbReference>
<dbReference type="Pfam" id="PF00380">
    <property type="entry name" value="Ribosomal_S9"/>
    <property type="match status" value="1"/>
</dbReference>
<comment type="caution">
    <text evidence="7">The sequence shown here is derived from an EMBL/GenBank/DDBJ whole genome shotgun (WGS) entry which is preliminary data.</text>
</comment>
<dbReference type="GO" id="GO:0005737">
    <property type="term" value="C:cytoplasm"/>
    <property type="evidence" value="ECO:0007669"/>
    <property type="project" value="UniProtKB-ARBA"/>
</dbReference>
<dbReference type="InterPro" id="IPR014721">
    <property type="entry name" value="Ribsml_uS5_D2-typ_fold_subgr"/>
</dbReference>
<keyword evidence="2 5" id="KW-0689">Ribosomal protein</keyword>
<gene>
    <name evidence="5" type="primary">rpsI</name>
    <name evidence="7" type="ORF">HNR50_002816</name>
</gene>
<dbReference type="PANTHER" id="PTHR21569">
    <property type="entry name" value="RIBOSOMAL PROTEIN S9"/>
    <property type="match status" value="1"/>
</dbReference>
<dbReference type="NCBIfam" id="NF001099">
    <property type="entry name" value="PRK00132.1"/>
    <property type="match status" value="1"/>
</dbReference>
<keyword evidence="8" id="KW-1185">Reference proteome</keyword>
<name>A0A841RB38_9SPIO</name>
<dbReference type="InterPro" id="IPR020574">
    <property type="entry name" value="Ribosomal_uS9_CS"/>
</dbReference>
<reference evidence="7 8" key="1">
    <citation type="submission" date="2020-08" db="EMBL/GenBank/DDBJ databases">
        <title>Genomic Encyclopedia of Type Strains, Phase IV (KMG-IV): sequencing the most valuable type-strain genomes for metagenomic binning, comparative biology and taxonomic classification.</title>
        <authorList>
            <person name="Goeker M."/>
        </authorList>
    </citation>
    <scope>NUCLEOTIDE SEQUENCE [LARGE SCALE GENOMIC DNA]</scope>
    <source>
        <strain evidence="7 8">DSM 2461</strain>
    </source>
</reference>
<dbReference type="InterPro" id="IPR000754">
    <property type="entry name" value="Ribosomal_uS9"/>
</dbReference>
<evidence type="ECO:0000256" key="5">
    <source>
        <dbReference type="HAMAP-Rule" id="MF_00532"/>
    </source>
</evidence>
<dbReference type="FunFam" id="3.30.230.10:FF:000001">
    <property type="entry name" value="30S ribosomal protein S9"/>
    <property type="match status" value="1"/>
</dbReference>
<dbReference type="AlphaFoldDB" id="A0A841RB38"/>
<dbReference type="Proteomes" id="UP000587760">
    <property type="component" value="Unassembled WGS sequence"/>
</dbReference>
<dbReference type="Gene3D" id="3.30.230.10">
    <property type="match status" value="1"/>
</dbReference>
<dbReference type="PANTHER" id="PTHR21569:SF1">
    <property type="entry name" value="SMALL RIBOSOMAL SUBUNIT PROTEIN US9M"/>
    <property type="match status" value="1"/>
</dbReference>
<sequence length="130" mass="14248">MVKNLANGTGRRKTSVARVYLRKGTGVIKVNGKELKEYFTIGIHSDTVIRPLDVTDSLGKYDVVINVKGGGITGQAGACLHGLSRALVALDEANRPALKANGYLTRDSRMVERKKYGQPGARRKFQFSKR</sequence>
<dbReference type="GO" id="GO:0015935">
    <property type="term" value="C:small ribosomal subunit"/>
    <property type="evidence" value="ECO:0007669"/>
    <property type="project" value="UniProtKB-ARBA"/>
</dbReference>